<reference evidence="2" key="2">
    <citation type="journal article" date="2024" name="Plant">
        <title>Genomic evolution and insights into agronomic trait innovations of Sesamum species.</title>
        <authorList>
            <person name="Miao H."/>
            <person name="Wang L."/>
            <person name="Qu L."/>
            <person name="Liu H."/>
            <person name="Sun Y."/>
            <person name="Le M."/>
            <person name="Wang Q."/>
            <person name="Wei S."/>
            <person name="Zheng Y."/>
            <person name="Lin W."/>
            <person name="Duan Y."/>
            <person name="Cao H."/>
            <person name="Xiong S."/>
            <person name="Wang X."/>
            <person name="Wei L."/>
            <person name="Li C."/>
            <person name="Ma Q."/>
            <person name="Ju M."/>
            <person name="Zhao R."/>
            <person name="Li G."/>
            <person name="Mu C."/>
            <person name="Tian Q."/>
            <person name="Mei H."/>
            <person name="Zhang T."/>
            <person name="Gao T."/>
            <person name="Zhang H."/>
        </authorList>
    </citation>
    <scope>NUCLEOTIDE SEQUENCE</scope>
    <source>
        <strain evidence="2">G02</strain>
    </source>
</reference>
<protein>
    <submittedName>
        <fullName evidence="2">Mitochondrial protein</fullName>
    </submittedName>
</protein>
<dbReference type="Gene3D" id="3.30.420.10">
    <property type="entry name" value="Ribonuclease H-like superfamily/Ribonuclease H"/>
    <property type="match status" value="1"/>
</dbReference>
<dbReference type="InterPro" id="IPR041588">
    <property type="entry name" value="Integrase_H2C2"/>
</dbReference>
<evidence type="ECO:0000259" key="1">
    <source>
        <dbReference type="PROSITE" id="PS50994"/>
    </source>
</evidence>
<reference evidence="2" key="1">
    <citation type="submission" date="2020-06" db="EMBL/GenBank/DDBJ databases">
        <authorList>
            <person name="Li T."/>
            <person name="Hu X."/>
            <person name="Zhang T."/>
            <person name="Song X."/>
            <person name="Zhang H."/>
            <person name="Dai N."/>
            <person name="Sheng W."/>
            <person name="Hou X."/>
            <person name="Wei L."/>
        </authorList>
    </citation>
    <scope>NUCLEOTIDE SEQUENCE</scope>
    <source>
        <strain evidence="2">G02</strain>
        <tissue evidence="2">Leaf</tissue>
    </source>
</reference>
<comment type="caution">
    <text evidence="2">The sequence shown here is derived from an EMBL/GenBank/DDBJ whole genome shotgun (WGS) entry which is preliminary data.</text>
</comment>
<proteinExistence type="predicted"/>
<dbReference type="Gene3D" id="1.10.340.70">
    <property type="match status" value="1"/>
</dbReference>
<gene>
    <name evidence="2" type="ORF">Sradi_4339100</name>
</gene>
<dbReference type="Pfam" id="PF17921">
    <property type="entry name" value="Integrase_H2C2"/>
    <property type="match status" value="1"/>
</dbReference>
<dbReference type="InterPro" id="IPR052160">
    <property type="entry name" value="Gypsy_RT_Integrase-like"/>
</dbReference>
<evidence type="ECO:0000313" key="2">
    <source>
        <dbReference type="EMBL" id="KAL0345078.1"/>
    </source>
</evidence>
<dbReference type="PROSITE" id="PS50994">
    <property type="entry name" value="INTEGRASE"/>
    <property type="match status" value="1"/>
</dbReference>
<dbReference type="EMBL" id="JACGWJ010000019">
    <property type="protein sequence ID" value="KAL0345078.1"/>
    <property type="molecule type" value="Genomic_DNA"/>
</dbReference>
<dbReference type="InterPro" id="IPR012337">
    <property type="entry name" value="RNaseH-like_sf"/>
</dbReference>
<sequence length="315" mass="36281">MVRRCVPEEEMQSILGFCHDREVGGHHGGAKTAAKVLQCGFYWPSLFKDAHKYVSSCDQCQRTGNISHRNEMPLSNVLVCEIFDVWGIDFMGPFPKSYNNAYILVAVDYVSKWVEAIGTPTNDGRVVLKFIKKFIFTRYGTPRAIISDGGKHFCNKQFEALLKKFGVTHRIATPYHPQTSGQVEVSNREIKQILEKTVGTSRKDWALKLDDALWAYRTAFKTPIGMSPFRLIYGKNCHLPVELEHRAYWAIKFLNFDLNLAGQQRKLQLNELDEIRHHAYENARIFKERTKAWHDARIRPKDFSEETKYSSSTLG</sequence>
<dbReference type="PANTHER" id="PTHR47266">
    <property type="entry name" value="ENDONUCLEASE-RELATED"/>
    <property type="match status" value="1"/>
</dbReference>
<organism evidence="2">
    <name type="scientific">Sesamum radiatum</name>
    <name type="common">Black benniseed</name>
    <dbReference type="NCBI Taxonomy" id="300843"/>
    <lineage>
        <taxon>Eukaryota</taxon>
        <taxon>Viridiplantae</taxon>
        <taxon>Streptophyta</taxon>
        <taxon>Embryophyta</taxon>
        <taxon>Tracheophyta</taxon>
        <taxon>Spermatophyta</taxon>
        <taxon>Magnoliopsida</taxon>
        <taxon>eudicotyledons</taxon>
        <taxon>Gunneridae</taxon>
        <taxon>Pentapetalae</taxon>
        <taxon>asterids</taxon>
        <taxon>lamiids</taxon>
        <taxon>Lamiales</taxon>
        <taxon>Pedaliaceae</taxon>
        <taxon>Sesamum</taxon>
    </lineage>
</organism>
<dbReference type="Pfam" id="PF00665">
    <property type="entry name" value="rve"/>
    <property type="match status" value="1"/>
</dbReference>
<feature type="domain" description="Integrase catalytic" evidence="1">
    <location>
        <begin position="69"/>
        <end position="236"/>
    </location>
</feature>
<name>A0AAW2NPE8_SESRA</name>
<dbReference type="AlphaFoldDB" id="A0AAW2NPE8"/>
<dbReference type="GO" id="GO:0015074">
    <property type="term" value="P:DNA integration"/>
    <property type="evidence" value="ECO:0007669"/>
    <property type="project" value="InterPro"/>
</dbReference>
<dbReference type="GO" id="GO:0003676">
    <property type="term" value="F:nucleic acid binding"/>
    <property type="evidence" value="ECO:0007669"/>
    <property type="project" value="InterPro"/>
</dbReference>
<dbReference type="InterPro" id="IPR036397">
    <property type="entry name" value="RNaseH_sf"/>
</dbReference>
<dbReference type="SUPFAM" id="SSF53098">
    <property type="entry name" value="Ribonuclease H-like"/>
    <property type="match status" value="1"/>
</dbReference>
<accession>A0AAW2NPE8</accession>
<dbReference type="InterPro" id="IPR001584">
    <property type="entry name" value="Integrase_cat-core"/>
</dbReference>